<accession>A0A2X3K5Y1</accession>
<keyword evidence="2" id="KW-1185">Reference proteome</keyword>
<organism evidence="1 2">
    <name type="scientific">Candidatus Bipolaricaulis anaerobius</name>
    <dbReference type="NCBI Taxonomy" id="2026885"/>
    <lineage>
        <taxon>Bacteria</taxon>
        <taxon>Candidatus Bipolaricaulota</taxon>
        <taxon>Candidatus Bipolaricaulia</taxon>
        <taxon>Candidatus Bipolaricaulales</taxon>
        <taxon>Candidatus Bipolaricaulaceae</taxon>
        <taxon>Candidatus Bipolaricaulis</taxon>
    </lineage>
</organism>
<reference evidence="2" key="1">
    <citation type="submission" date="2018-05" db="EMBL/GenBank/DDBJ databases">
        <authorList>
            <person name="Hao L."/>
        </authorList>
    </citation>
    <scope>NUCLEOTIDE SEQUENCE [LARGE SCALE GENOMIC DNA]</scope>
</reference>
<evidence type="ECO:0000313" key="2">
    <source>
        <dbReference type="Proteomes" id="UP000249818"/>
    </source>
</evidence>
<evidence type="ECO:0000313" key="1">
    <source>
        <dbReference type="EMBL" id="SQD92453.1"/>
    </source>
</evidence>
<name>A0A2X3K5Y1_9BACT</name>
<gene>
    <name evidence="1" type="ORF">BARAN1_0428</name>
</gene>
<dbReference type="Proteomes" id="UP000249818">
    <property type="component" value="Chromosome BARAN1"/>
</dbReference>
<dbReference type="AlphaFoldDB" id="A0A2X3K5Y1"/>
<dbReference type="RefSeq" id="WP_122030671.1">
    <property type="nucleotide sequence ID" value="NZ_LS483254.1"/>
</dbReference>
<proteinExistence type="predicted"/>
<protein>
    <submittedName>
        <fullName evidence="1">Uncharacterized protein</fullName>
    </submittedName>
</protein>
<dbReference type="KEGG" id="bana:BARAN1_0428"/>
<sequence>MKVAERRIAEWWEAPGIDGREAFDEEILYLNSLSEEISLPRWAILVRDRMPRWGFEPCAHRFLEGLEQVLAMIGAGRVWPRFGGCGDIPFSVQRNLLRLGTGLVQWADHGNGSGPLVGSLGTHTPERAEAARAMGEVVLGIGQGAAALDATLDRWADKAQFPPARALVDGEEAPLSVVAQHPCAYTLLWNLDRLAHSIGNGEPPSALVCIPSLRIAPKLDPERISTLRDIGEALAQWIQKGPPRNSLEERVHAMVGPRDDVRRWLVASLYKTLKLWQVHLDTVLGEEHPYLSLI</sequence>
<dbReference type="EMBL" id="LS483254">
    <property type="protein sequence ID" value="SQD92453.1"/>
    <property type="molecule type" value="Genomic_DNA"/>
</dbReference>